<dbReference type="HOGENOM" id="CLU_3089023_0_0_1"/>
<dbReference type="Proteomes" id="UP000054248">
    <property type="component" value="Unassembled WGS sequence"/>
</dbReference>
<protein>
    <submittedName>
        <fullName evidence="2">Uncharacterized protein</fullName>
    </submittedName>
</protein>
<evidence type="ECO:0000313" key="3">
    <source>
        <dbReference type="Proteomes" id="UP000054248"/>
    </source>
</evidence>
<reference evidence="2 3" key="1">
    <citation type="submission" date="2014-04" db="EMBL/GenBank/DDBJ databases">
        <authorList>
            <consortium name="DOE Joint Genome Institute"/>
            <person name="Kuo A."/>
            <person name="Girlanda M."/>
            <person name="Perotto S."/>
            <person name="Kohler A."/>
            <person name="Nagy L.G."/>
            <person name="Floudas D."/>
            <person name="Copeland A."/>
            <person name="Barry K.W."/>
            <person name="Cichocki N."/>
            <person name="Veneault-Fourrey C."/>
            <person name="LaButti K."/>
            <person name="Lindquist E.A."/>
            <person name="Lipzen A."/>
            <person name="Lundell T."/>
            <person name="Morin E."/>
            <person name="Murat C."/>
            <person name="Sun H."/>
            <person name="Tunlid A."/>
            <person name="Henrissat B."/>
            <person name="Grigoriev I.V."/>
            <person name="Hibbett D.S."/>
            <person name="Martin F."/>
            <person name="Nordberg H.P."/>
            <person name="Cantor M.N."/>
            <person name="Hua S.X."/>
        </authorList>
    </citation>
    <scope>NUCLEOTIDE SEQUENCE [LARGE SCALE GENOMIC DNA]</scope>
    <source>
        <strain evidence="2 3">MUT 4182</strain>
    </source>
</reference>
<evidence type="ECO:0000313" key="2">
    <source>
        <dbReference type="EMBL" id="KIO29306.1"/>
    </source>
</evidence>
<sequence length="52" mass="6111">MHVNPRAGSACSENESLQIMITVPKEEWGVESRERKKFKRRAESRPRPERES</sequence>
<proteinExistence type="predicted"/>
<organism evidence="2 3">
    <name type="scientific">Tulasnella calospora MUT 4182</name>
    <dbReference type="NCBI Taxonomy" id="1051891"/>
    <lineage>
        <taxon>Eukaryota</taxon>
        <taxon>Fungi</taxon>
        <taxon>Dikarya</taxon>
        <taxon>Basidiomycota</taxon>
        <taxon>Agaricomycotina</taxon>
        <taxon>Agaricomycetes</taxon>
        <taxon>Cantharellales</taxon>
        <taxon>Tulasnellaceae</taxon>
        <taxon>Tulasnella</taxon>
    </lineage>
</organism>
<keyword evidence="3" id="KW-1185">Reference proteome</keyword>
<dbReference type="AlphaFoldDB" id="A0A0C3QMY4"/>
<reference evidence="3" key="2">
    <citation type="submission" date="2015-01" db="EMBL/GenBank/DDBJ databases">
        <title>Evolutionary Origins and Diversification of the Mycorrhizal Mutualists.</title>
        <authorList>
            <consortium name="DOE Joint Genome Institute"/>
            <consortium name="Mycorrhizal Genomics Consortium"/>
            <person name="Kohler A."/>
            <person name="Kuo A."/>
            <person name="Nagy L.G."/>
            <person name="Floudas D."/>
            <person name="Copeland A."/>
            <person name="Barry K.W."/>
            <person name="Cichocki N."/>
            <person name="Veneault-Fourrey C."/>
            <person name="LaButti K."/>
            <person name="Lindquist E.A."/>
            <person name="Lipzen A."/>
            <person name="Lundell T."/>
            <person name="Morin E."/>
            <person name="Murat C."/>
            <person name="Riley R."/>
            <person name="Ohm R."/>
            <person name="Sun H."/>
            <person name="Tunlid A."/>
            <person name="Henrissat B."/>
            <person name="Grigoriev I.V."/>
            <person name="Hibbett D.S."/>
            <person name="Martin F."/>
        </authorList>
    </citation>
    <scope>NUCLEOTIDE SEQUENCE [LARGE SCALE GENOMIC DNA]</scope>
    <source>
        <strain evidence="3">MUT 4182</strain>
    </source>
</reference>
<evidence type="ECO:0000256" key="1">
    <source>
        <dbReference type="SAM" id="MobiDB-lite"/>
    </source>
</evidence>
<dbReference type="EMBL" id="KN822984">
    <property type="protein sequence ID" value="KIO29306.1"/>
    <property type="molecule type" value="Genomic_DNA"/>
</dbReference>
<feature type="compositionally biased region" description="Basic and acidic residues" evidence="1">
    <location>
        <begin position="41"/>
        <end position="52"/>
    </location>
</feature>
<feature type="region of interest" description="Disordered" evidence="1">
    <location>
        <begin position="28"/>
        <end position="52"/>
    </location>
</feature>
<accession>A0A0C3QMY4</accession>
<name>A0A0C3QMY4_9AGAM</name>
<gene>
    <name evidence="2" type="ORF">M407DRAFT_242659</name>
</gene>